<reference evidence="1 2" key="1">
    <citation type="submission" date="2024-02" db="EMBL/GenBank/DDBJ databases">
        <title>Chromosome-scale genome assembly of the rough periwinkle Littorina saxatilis.</title>
        <authorList>
            <person name="De Jode A."/>
            <person name="Faria R."/>
            <person name="Formenti G."/>
            <person name="Sims Y."/>
            <person name="Smith T.P."/>
            <person name="Tracey A."/>
            <person name="Wood J.M.D."/>
            <person name="Zagrodzka Z.B."/>
            <person name="Johannesson K."/>
            <person name="Butlin R.K."/>
            <person name="Leder E.H."/>
        </authorList>
    </citation>
    <scope>NUCLEOTIDE SEQUENCE [LARGE SCALE GENOMIC DNA]</scope>
    <source>
        <strain evidence="1">Snail1</strain>
        <tissue evidence="1">Muscle</tissue>
    </source>
</reference>
<sequence length="255" mass="28730">MPGGKCFFNPRWLEEKEYKDWIQRDCDKYKAFCKCCKARVDISVMGESALVSHAKGKKHTNNLKASAPVVPIANFFSVTSSQSSQSASVTATPGPAMPTSSRTLSSFCTKTAVLKSEVMWTMNAVNSHYSFKSCENNSKLFQAMFPDSQVAKGYQCGEGKTRYLSTFGLAPYFHSLLKKRVKEESGYVLLFDETLNKHIKMKQLDIFVRCWNGQQVQTEYYASKFLGHAYATTLIDSLEPAMVELGYRKYSLKTP</sequence>
<evidence type="ECO:0000313" key="1">
    <source>
        <dbReference type="EMBL" id="KAK7105298.1"/>
    </source>
</evidence>
<protein>
    <submittedName>
        <fullName evidence="1">Uncharacterized protein</fullName>
    </submittedName>
</protein>
<gene>
    <name evidence="1" type="ORF">V1264_016699</name>
</gene>
<name>A0AAN9BHJ0_9CAEN</name>
<dbReference type="Proteomes" id="UP001374579">
    <property type="component" value="Unassembled WGS sequence"/>
</dbReference>
<proteinExistence type="predicted"/>
<accession>A0AAN9BHJ0</accession>
<dbReference type="PANTHER" id="PTHR37162:SF11">
    <property type="match status" value="1"/>
</dbReference>
<dbReference type="PANTHER" id="PTHR37162">
    <property type="entry name" value="HAT FAMILY DIMERISATION DOMAINCONTAINING PROTEIN-RELATED"/>
    <property type="match status" value="1"/>
</dbReference>
<dbReference type="EMBL" id="JBAMIC010000007">
    <property type="protein sequence ID" value="KAK7105298.1"/>
    <property type="molecule type" value="Genomic_DNA"/>
</dbReference>
<organism evidence="1 2">
    <name type="scientific">Littorina saxatilis</name>
    <dbReference type="NCBI Taxonomy" id="31220"/>
    <lineage>
        <taxon>Eukaryota</taxon>
        <taxon>Metazoa</taxon>
        <taxon>Spiralia</taxon>
        <taxon>Lophotrochozoa</taxon>
        <taxon>Mollusca</taxon>
        <taxon>Gastropoda</taxon>
        <taxon>Caenogastropoda</taxon>
        <taxon>Littorinimorpha</taxon>
        <taxon>Littorinoidea</taxon>
        <taxon>Littorinidae</taxon>
        <taxon>Littorina</taxon>
    </lineage>
</organism>
<keyword evidence="2" id="KW-1185">Reference proteome</keyword>
<evidence type="ECO:0000313" key="2">
    <source>
        <dbReference type="Proteomes" id="UP001374579"/>
    </source>
</evidence>
<dbReference type="AlphaFoldDB" id="A0AAN9BHJ0"/>
<comment type="caution">
    <text evidence="1">The sequence shown here is derived from an EMBL/GenBank/DDBJ whole genome shotgun (WGS) entry which is preliminary data.</text>
</comment>